<gene>
    <name evidence="7" type="ORF">BCR43DRAFT_567128</name>
</gene>
<dbReference type="GO" id="GO:0005737">
    <property type="term" value="C:cytoplasm"/>
    <property type="evidence" value="ECO:0007669"/>
    <property type="project" value="UniProtKB-SubCell"/>
</dbReference>
<comment type="caution">
    <text evidence="7">The sequence shown here is derived from an EMBL/GenBank/DDBJ whole genome shotgun (WGS) entry which is preliminary data.</text>
</comment>
<dbReference type="STRING" id="13706.A0A1X2GZD4"/>
<dbReference type="Pfam" id="PF04969">
    <property type="entry name" value="CS"/>
    <property type="match status" value="1"/>
</dbReference>
<dbReference type="AlphaFoldDB" id="A0A1X2GZD4"/>
<dbReference type="InParanoid" id="A0A1X2GZD4"/>
<keyword evidence="5" id="KW-0539">Nucleus</keyword>
<dbReference type="PANTHER" id="PTHR21664">
    <property type="entry name" value="CHRONIC MYELOGENOUS LEUKEMIA TUMOR ANTIGEN 66"/>
    <property type="match status" value="1"/>
</dbReference>
<evidence type="ECO:0000256" key="2">
    <source>
        <dbReference type="ARBA" id="ARBA00004496"/>
    </source>
</evidence>
<evidence type="ECO:0000313" key="8">
    <source>
        <dbReference type="Proteomes" id="UP000242180"/>
    </source>
</evidence>
<feature type="domain" description="CS" evidence="6">
    <location>
        <begin position="360"/>
        <end position="452"/>
    </location>
</feature>
<accession>A0A1X2GZD4</accession>
<dbReference type="InterPro" id="IPR008978">
    <property type="entry name" value="HSP20-like_chaperone"/>
</dbReference>
<comment type="subcellular location">
    <subcellularLocation>
        <location evidence="2">Cytoplasm</location>
    </subcellularLocation>
    <subcellularLocation>
        <location evidence="1">Nucleus</location>
    </subcellularLocation>
</comment>
<proteinExistence type="predicted"/>
<dbReference type="PANTHER" id="PTHR21664:SF1">
    <property type="entry name" value="NUDC DOMAIN-CONTAINING PROTEIN 1"/>
    <property type="match status" value="1"/>
</dbReference>
<evidence type="ECO:0000256" key="4">
    <source>
        <dbReference type="ARBA" id="ARBA00022490"/>
    </source>
</evidence>
<evidence type="ECO:0000256" key="5">
    <source>
        <dbReference type="ARBA" id="ARBA00023242"/>
    </source>
</evidence>
<dbReference type="SUPFAM" id="SSF49764">
    <property type="entry name" value="HSP20-like chaperones"/>
    <property type="match status" value="1"/>
</dbReference>
<evidence type="ECO:0000256" key="3">
    <source>
        <dbReference type="ARBA" id="ARBA00018915"/>
    </source>
</evidence>
<dbReference type="CDD" id="cd06467">
    <property type="entry name" value="p23_NUDC_like"/>
    <property type="match status" value="1"/>
</dbReference>
<protein>
    <recommendedName>
        <fullName evidence="3">NudC domain-containing protein 1</fullName>
    </recommendedName>
</protein>
<reference evidence="7 8" key="1">
    <citation type="submission" date="2016-07" db="EMBL/GenBank/DDBJ databases">
        <title>Pervasive Adenine N6-methylation of Active Genes in Fungi.</title>
        <authorList>
            <consortium name="DOE Joint Genome Institute"/>
            <person name="Mondo S.J."/>
            <person name="Dannebaum R.O."/>
            <person name="Kuo R.C."/>
            <person name="Labutti K."/>
            <person name="Haridas S."/>
            <person name="Kuo A."/>
            <person name="Salamov A."/>
            <person name="Ahrendt S.R."/>
            <person name="Lipzen A."/>
            <person name="Sullivan W."/>
            <person name="Andreopoulos W.B."/>
            <person name="Clum A."/>
            <person name="Lindquist E."/>
            <person name="Daum C."/>
            <person name="Ramamoorthy G.K."/>
            <person name="Gryganskyi A."/>
            <person name="Culley D."/>
            <person name="Magnuson J.K."/>
            <person name="James T.Y."/>
            <person name="O'Malley M.A."/>
            <person name="Stajich J.E."/>
            <person name="Spatafora J.W."/>
            <person name="Visel A."/>
            <person name="Grigoriev I.V."/>
        </authorList>
    </citation>
    <scope>NUCLEOTIDE SEQUENCE [LARGE SCALE GENOMIC DNA]</scope>
    <source>
        <strain evidence="7 8">NRRL 2496</strain>
    </source>
</reference>
<evidence type="ECO:0000313" key="7">
    <source>
        <dbReference type="EMBL" id="ORY89897.1"/>
    </source>
</evidence>
<organism evidence="7 8">
    <name type="scientific">Syncephalastrum racemosum</name>
    <name type="common">Filamentous fungus</name>
    <dbReference type="NCBI Taxonomy" id="13706"/>
    <lineage>
        <taxon>Eukaryota</taxon>
        <taxon>Fungi</taxon>
        <taxon>Fungi incertae sedis</taxon>
        <taxon>Mucoromycota</taxon>
        <taxon>Mucoromycotina</taxon>
        <taxon>Mucoromycetes</taxon>
        <taxon>Mucorales</taxon>
        <taxon>Syncephalastraceae</taxon>
        <taxon>Syncephalastrum</taxon>
    </lineage>
</organism>
<dbReference type="InterPro" id="IPR037895">
    <property type="entry name" value="NUDCD1"/>
</dbReference>
<sequence length="661" mass="73797">MRYSVTLAKIRIMEGYYNGQLALDSIKLSENIRSMDRFSARHSLWRGSGLSDRASRKFDNRAVLFFMQTTTTRQTRLNANRDYLNPKFNGYKLEPFPDKECIVRADLPGNGIASFGDAQPGRIGFRELQARVRFNHLSLGFPTEHGLIGSAYYINQANQVVQVTFNKDSRAIGFTPLVRLAERIETIPSYVEPDPKVPVDAQVPSVLALSEKLLLACNGDGVIELIELKDGKGTVVATADYEGAQDEGISPVPCVLLSARLVGNSITFVVYSRAAATKTKFNVAILEWQVGSDIKILHVQQGSEVPVYCDLTPDARFCVLGSEASYERLAEGDVTMEDADVQQRDALQQATAAAAANVPPPPAPYQWTQDKADITIQMVLPAGTPRSAITCHFAPTHLTLMVRAQDFEVSYAYRKLWTTVRPDECTWTLEKDGLLSLFLTKHDENTRWPHVFDADDGVLETMDQAKLAEITQRLEKFTQQTEDKGGPFVQAAQHPVATDMDEDIDQEGQPLRLSVYDRDGQRIQDISSGGHEWMCNAFEAPNQLSKVAIKSDVDTLSFHLLETPKGLEPEHSATFDALAFVQASKRDSRFVRYDPDHRFAVIVESNRNVYIYYRHGDKRATEKQTLVDVTLGHDVNILGVQLILDRVLLILTETQIVGLVI</sequence>
<name>A0A1X2GZD4_SYNRA</name>
<dbReference type="Proteomes" id="UP000242180">
    <property type="component" value="Unassembled WGS sequence"/>
</dbReference>
<dbReference type="Gene3D" id="2.60.40.790">
    <property type="match status" value="1"/>
</dbReference>
<keyword evidence="8" id="KW-1185">Reference proteome</keyword>
<dbReference type="InterPro" id="IPR007052">
    <property type="entry name" value="CS_dom"/>
</dbReference>
<evidence type="ECO:0000259" key="6">
    <source>
        <dbReference type="PROSITE" id="PS51203"/>
    </source>
</evidence>
<dbReference type="GO" id="GO:0005634">
    <property type="term" value="C:nucleus"/>
    <property type="evidence" value="ECO:0007669"/>
    <property type="project" value="UniProtKB-SubCell"/>
</dbReference>
<keyword evidence="4" id="KW-0963">Cytoplasm</keyword>
<evidence type="ECO:0000256" key="1">
    <source>
        <dbReference type="ARBA" id="ARBA00004123"/>
    </source>
</evidence>
<dbReference type="EMBL" id="MCGN01000013">
    <property type="protein sequence ID" value="ORY89897.1"/>
    <property type="molecule type" value="Genomic_DNA"/>
</dbReference>
<dbReference type="PROSITE" id="PS51203">
    <property type="entry name" value="CS"/>
    <property type="match status" value="1"/>
</dbReference>
<dbReference type="OrthoDB" id="428655at2759"/>